<comment type="caution">
    <text evidence="2">The sequence shown here is derived from an EMBL/GenBank/DDBJ whole genome shotgun (WGS) entry which is preliminary data.</text>
</comment>
<dbReference type="InterPro" id="IPR011335">
    <property type="entry name" value="Restrct_endonuc-II-like"/>
</dbReference>
<evidence type="ECO:0000313" key="2">
    <source>
        <dbReference type="EMBL" id="OGY63252.1"/>
    </source>
</evidence>
<dbReference type="EMBL" id="MHJG01000025">
    <property type="protein sequence ID" value="OGY63252.1"/>
    <property type="molecule type" value="Genomic_DNA"/>
</dbReference>
<feature type="domain" description="Restriction endonuclease type II-like" evidence="1">
    <location>
        <begin position="150"/>
        <end position="233"/>
    </location>
</feature>
<sequence>MKAVSENKTVLVGVLKNKNDLRILLKQHWYRIPVFYLSKEGAILRPLKKKFKYIAFYQPAGFGRRGKRIEYYARLKRRKIVKRINLLPKERNHLRANDDYLKCEFSKIEKLPKPIKNIIPRRVSFGFTTLKTLFSSHDILELYGIPPTEQIIERRLRQIGIKVRPEFTVLIKSKRFRIDFVIFCKKGKIAVECDNKKAHTGKFQKAKDRIKNSYLRRSGWRVIRLKERDIIEHLGRCVLLIQKTIKVLS</sequence>
<dbReference type="AlphaFoldDB" id="A0A1G1ZFB2"/>
<dbReference type="Pfam" id="PF18741">
    <property type="entry name" value="MTES_1575"/>
    <property type="match status" value="1"/>
</dbReference>
<name>A0A1G1ZFB2_9BACT</name>
<organism evidence="2 3">
    <name type="scientific">Candidatus Harrisonbacteria bacterium RIFCSPHIGHO2_02_FULL_42_16</name>
    <dbReference type="NCBI Taxonomy" id="1798404"/>
    <lineage>
        <taxon>Bacteria</taxon>
        <taxon>Candidatus Harrisoniibacteriota</taxon>
    </lineage>
</organism>
<dbReference type="STRING" id="1798404.A3B92_04110"/>
<gene>
    <name evidence="2" type="ORF">A3B92_04110</name>
</gene>
<reference evidence="2 3" key="1">
    <citation type="journal article" date="2016" name="Nat. Commun.">
        <title>Thousands of microbial genomes shed light on interconnected biogeochemical processes in an aquifer system.</title>
        <authorList>
            <person name="Anantharaman K."/>
            <person name="Brown C.T."/>
            <person name="Hug L.A."/>
            <person name="Sharon I."/>
            <person name="Castelle C.J."/>
            <person name="Probst A.J."/>
            <person name="Thomas B.C."/>
            <person name="Singh A."/>
            <person name="Wilkins M.J."/>
            <person name="Karaoz U."/>
            <person name="Brodie E.L."/>
            <person name="Williams K.H."/>
            <person name="Hubbard S.S."/>
            <person name="Banfield J.F."/>
        </authorList>
    </citation>
    <scope>NUCLEOTIDE SEQUENCE [LARGE SCALE GENOMIC DNA]</scope>
</reference>
<dbReference type="Gene3D" id="3.40.960.10">
    <property type="entry name" value="VSR Endonuclease"/>
    <property type="match status" value="1"/>
</dbReference>
<evidence type="ECO:0000313" key="3">
    <source>
        <dbReference type="Proteomes" id="UP000177960"/>
    </source>
</evidence>
<proteinExistence type="predicted"/>
<evidence type="ECO:0000259" key="1">
    <source>
        <dbReference type="Pfam" id="PF18741"/>
    </source>
</evidence>
<dbReference type="Proteomes" id="UP000177960">
    <property type="component" value="Unassembled WGS sequence"/>
</dbReference>
<protein>
    <recommendedName>
        <fullName evidence="1">Restriction endonuclease type II-like domain-containing protein</fullName>
    </recommendedName>
</protein>
<accession>A0A1G1ZFB2</accession>
<dbReference type="InterPro" id="IPR049468">
    <property type="entry name" value="Restrct_endonuc-II-like_dom"/>
</dbReference>
<dbReference type="SUPFAM" id="SSF52980">
    <property type="entry name" value="Restriction endonuclease-like"/>
    <property type="match status" value="1"/>
</dbReference>